<dbReference type="AlphaFoldDB" id="A0A516GMF5"/>
<keyword evidence="3" id="KW-1185">Reference proteome</keyword>
<sequence length="142" mass="15090">MKQLIFILTFILTLNVCAQNTTFEDANVFVRVYDLQGKKIDKGDIVSISDHTLKLVKRGETIDIPVNDIGVIKTKYSGWTNVITGAAIGAGVGFIAGDPEVIAIGTAAGALAGWGSTLFKKSKTYAVNGDSTKLQVLGSLKE</sequence>
<accession>A0A516GMF5</accession>
<dbReference type="EMBL" id="CP041637">
    <property type="protein sequence ID" value="QDO92655.1"/>
    <property type="molecule type" value="Genomic_DNA"/>
</dbReference>
<feature type="chain" id="PRO_5022040503" description="Glycine zipper family protein" evidence="1">
    <location>
        <begin position="19"/>
        <end position="142"/>
    </location>
</feature>
<evidence type="ECO:0000313" key="2">
    <source>
        <dbReference type="EMBL" id="QDO92655.1"/>
    </source>
</evidence>
<feature type="signal peptide" evidence="1">
    <location>
        <begin position="1"/>
        <end position="18"/>
    </location>
</feature>
<dbReference type="OrthoDB" id="1179353at2"/>
<gene>
    <name evidence="2" type="ORF">FNB79_01210</name>
</gene>
<dbReference type="KEGG" id="fop:FNB79_01210"/>
<evidence type="ECO:0008006" key="4">
    <source>
        <dbReference type="Google" id="ProtNLM"/>
    </source>
</evidence>
<dbReference type="RefSeq" id="WP_143379565.1">
    <property type="nucleotide sequence ID" value="NZ_CP041637.1"/>
</dbReference>
<protein>
    <recommendedName>
        <fullName evidence="4">Glycine zipper family protein</fullName>
    </recommendedName>
</protein>
<evidence type="ECO:0000256" key="1">
    <source>
        <dbReference type="SAM" id="SignalP"/>
    </source>
</evidence>
<dbReference type="Proteomes" id="UP000319209">
    <property type="component" value="Chromosome"/>
</dbReference>
<reference evidence="2 3" key="1">
    <citation type="submission" date="2019-07" db="EMBL/GenBank/DDBJ databases">
        <title>Genome sequencing for Formosa sp. PS13.</title>
        <authorList>
            <person name="Park S.-J."/>
        </authorList>
    </citation>
    <scope>NUCLEOTIDE SEQUENCE [LARGE SCALE GENOMIC DNA]</scope>
    <source>
        <strain evidence="2 3">PS13</strain>
    </source>
</reference>
<proteinExistence type="predicted"/>
<name>A0A516GMF5_9FLAO</name>
<keyword evidence="1" id="KW-0732">Signal</keyword>
<organism evidence="2 3">
    <name type="scientific">Formosa sediminum</name>
    <dbReference type="NCBI Taxonomy" id="2594004"/>
    <lineage>
        <taxon>Bacteria</taxon>
        <taxon>Pseudomonadati</taxon>
        <taxon>Bacteroidota</taxon>
        <taxon>Flavobacteriia</taxon>
        <taxon>Flavobacteriales</taxon>
        <taxon>Flavobacteriaceae</taxon>
        <taxon>Formosa</taxon>
    </lineage>
</organism>
<evidence type="ECO:0000313" key="3">
    <source>
        <dbReference type="Proteomes" id="UP000319209"/>
    </source>
</evidence>